<dbReference type="EMBL" id="JAHWQX010000003">
    <property type="protein sequence ID" value="MBW3098112.1"/>
    <property type="molecule type" value="Genomic_DNA"/>
</dbReference>
<organism evidence="2 3">
    <name type="scientific">Pseudohoeflea coraliihabitans</name>
    <dbReference type="NCBI Taxonomy" id="2860393"/>
    <lineage>
        <taxon>Bacteria</taxon>
        <taxon>Pseudomonadati</taxon>
        <taxon>Pseudomonadota</taxon>
        <taxon>Alphaproteobacteria</taxon>
        <taxon>Hyphomicrobiales</taxon>
        <taxon>Rhizobiaceae</taxon>
        <taxon>Pseudohoeflea</taxon>
    </lineage>
</organism>
<keyword evidence="3" id="KW-1185">Reference proteome</keyword>
<feature type="signal peptide" evidence="1">
    <location>
        <begin position="1"/>
        <end position="26"/>
    </location>
</feature>
<name>A0ABS6WRS7_9HYPH</name>
<evidence type="ECO:0000313" key="2">
    <source>
        <dbReference type="EMBL" id="MBW3098112.1"/>
    </source>
</evidence>
<dbReference type="Proteomes" id="UP001430804">
    <property type="component" value="Unassembled WGS sequence"/>
</dbReference>
<evidence type="ECO:0000313" key="3">
    <source>
        <dbReference type="Proteomes" id="UP001430804"/>
    </source>
</evidence>
<feature type="chain" id="PRO_5045324763" evidence="1">
    <location>
        <begin position="27"/>
        <end position="103"/>
    </location>
</feature>
<accession>A0ABS6WRS7</accession>
<keyword evidence="1" id="KW-0732">Signal</keyword>
<sequence length="103" mass="11139">MMPIRFCLRSGQPILAALILATGAPAALRAESAHQTAAPDCQCVTKGQRVALGSIVCLEIGPGNRYLARCERVLNNTSWKRLQDGCPTAMRGSLRGYRLADRL</sequence>
<dbReference type="RefSeq" id="WP_219202825.1">
    <property type="nucleotide sequence ID" value="NZ_JAHWQX010000003.1"/>
</dbReference>
<gene>
    <name evidence="2" type="ORF">KY465_12555</name>
</gene>
<reference evidence="2" key="1">
    <citation type="submission" date="2021-07" db="EMBL/GenBank/DDBJ databases">
        <title>Pseudohoeflea marina sp. nov. a polyhydroxyalcanoate-producing bacterium.</title>
        <authorList>
            <person name="Zheng W."/>
            <person name="Yu S."/>
            <person name="Huang Y."/>
        </authorList>
    </citation>
    <scope>NUCLEOTIDE SEQUENCE</scope>
    <source>
        <strain evidence="2">DP4N28-3</strain>
    </source>
</reference>
<evidence type="ECO:0000256" key="1">
    <source>
        <dbReference type="SAM" id="SignalP"/>
    </source>
</evidence>
<proteinExistence type="predicted"/>
<comment type="caution">
    <text evidence="2">The sequence shown here is derived from an EMBL/GenBank/DDBJ whole genome shotgun (WGS) entry which is preliminary data.</text>
</comment>
<protein>
    <submittedName>
        <fullName evidence="2">Uncharacterized protein</fullName>
    </submittedName>
</protein>